<keyword evidence="1" id="KW-0472">Membrane</keyword>
<dbReference type="Proteomes" id="UP001529338">
    <property type="component" value="Unassembled WGS sequence"/>
</dbReference>
<evidence type="ECO:0008006" key="4">
    <source>
        <dbReference type="Google" id="ProtNLM"/>
    </source>
</evidence>
<sequence length="258" mass="27421">MRRLLRAVRPERTERTDEGTTLAELLVSMTLLSLILMAVVTISIGFTRANADTMTRQDQVDVGRVASEAMTKTLRTAVLPSQLITNCADKTACEDKAFLLGQKFTVRFYANLNNPGNTVGPSQVSYVLTTSGPNAGALVERIQVPDSASVALAGGYYTYCDAEASGATAACKKRLKKHTIAEGVVGSGAAVFAYYDENGNALNPGSTGLSSDDLAKVAAVELTVTVKSSPKIHSTTYIQRVSLPNVQASINEKQDVNP</sequence>
<reference evidence="2 3" key="1">
    <citation type="submission" date="2023-06" db="EMBL/GenBank/DDBJ databases">
        <title>Cellulomonas sp. MW4 Whole genome sequence.</title>
        <authorList>
            <person name="Park S."/>
        </authorList>
    </citation>
    <scope>NUCLEOTIDE SEQUENCE [LARGE SCALE GENOMIC DNA]</scope>
    <source>
        <strain evidence="2 3">MW4</strain>
    </source>
</reference>
<accession>A0ABT7SBA6</accession>
<name>A0ABT7SBA6_9CELL</name>
<keyword evidence="1" id="KW-1133">Transmembrane helix</keyword>
<evidence type="ECO:0000313" key="2">
    <source>
        <dbReference type="EMBL" id="MDM7853411.1"/>
    </source>
</evidence>
<organism evidence="2 3">
    <name type="scientific">Cellulomonas alba</name>
    <dbReference type="NCBI Taxonomy" id="3053467"/>
    <lineage>
        <taxon>Bacteria</taxon>
        <taxon>Bacillati</taxon>
        <taxon>Actinomycetota</taxon>
        <taxon>Actinomycetes</taxon>
        <taxon>Micrococcales</taxon>
        <taxon>Cellulomonadaceae</taxon>
        <taxon>Cellulomonas</taxon>
    </lineage>
</organism>
<evidence type="ECO:0000313" key="3">
    <source>
        <dbReference type="Proteomes" id="UP001529338"/>
    </source>
</evidence>
<dbReference type="EMBL" id="JAUCGQ010000001">
    <property type="protein sequence ID" value="MDM7853411.1"/>
    <property type="molecule type" value="Genomic_DNA"/>
</dbReference>
<feature type="transmembrane region" description="Helical" evidence="1">
    <location>
        <begin position="21"/>
        <end position="46"/>
    </location>
</feature>
<keyword evidence="1" id="KW-0812">Transmembrane</keyword>
<keyword evidence="3" id="KW-1185">Reference proteome</keyword>
<protein>
    <recommendedName>
        <fullName evidence="4">Prepilin-type N-terminal cleavage/methylation domain-containing protein</fullName>
    </recommendedName>
</protein>
<dbReference type="RefSeq" id="WP_289452936.1">
    <property type="nucleotide sequence ID" value="NZ_JAUCGQ010000001.1"/>
</dbReference>
<evidence type="ECO:0000256" key="1">
    <source>
        <dbReference type="SAM" id="Phobius"/>
    </source>
</evidence>
<proteinExistence type="predicted"/>
<gene>
    <name evidence="2" type="ORF">QRT04_00560</name>
</gene>
<comment type="caution">
    <text evidence="2">The sequence shown here is derived from an EMBL/GenBank/DDBJ whole genome shotgun (WGS) entry which is preliminary data.</text>
</comment>